<feature type="domain" description="MrfA-like Zn-binding" evidence="2">
    <location>
        <begin position="493"/>
        <end position="593"/>
    </location>
</feature>
<dbReference type="InterPro" id="IPR018973">
    <property type="entry name" value="MZB"/>
</dbReference>
<sequence>MTAQQRSGRKNKQKPRAKGQLNRSQLITTYGPGAMLDLPDESVLIPGLNHWQRGRKITEPRLIRYLQNHLGLKKLSLHEPPLDDEGDTQTGPGINTLLFPLWFVGLIDETLERDGKTYRTRPLFKHDYLQSGKAHLPPYGKMSVTPLRFVRACENGHLDDIDWYYFLYGAEAKPHRGEQLWLDEGGSGNDLSEVFIRNDDGTRYERLTKATRPDTAILGKCNGAVPWIGYYVQEECNDQQSKLLIRSASNAYFSQKVTSIWLPEQKNPLRDLLRENQAQMSGFNEALFLMVYQQGDIWEEVRKTWSGAQAWAEYQSLTNAAPSPERPSLKDEEFAAFADGPMEIGGLYPTETKPTDDHRFHARKRRLDNLPDWLTSRVKNITLVHRLTEVVAQIGFTRFKPDMPEINGQYKRRPKNTPTLTDPEPITWLPAIENQGEGVFLEFCPDAIEAWLQQEGTQKRTESLKRGFALWKDRNDAGERQFPGAAFYMLHSLAHLLITAVSVSCGYSATALKERIYALPEKRGYGILIYTWSSASEGTLGGLIEVARRFEDSLRYARTLGELCSNDPVCAMHDPQSREEERYLSGAACHGCLLISETCCEQYNNMLDRALVVPTVECRDAAFFDLDDR</sequence>
<reference evidence="3" key="1">
    <citation type="submission" date="2021-03" db="EMBL/GenBank/DDBJ databases">
        <authorList>
            <person name="Wang G."/>
        </authorList>
    </citation>
    <scope>NUCLEOTIDE SEQUENCE</scope>
    <source>
        <strain evidence="3">KCTC 12899</strain>
    </source>
</reference>
<dbReference type="EMBL" id="JAFREP010000053">
    <property type="protein sequence ID" value="MBO1323212.1"/>
    <property type="molecule type" value="Genomic_DNA"/>
</dbReference>
<dbReference type="NCBIfam" id="NF038324">
    <property type="entry name" value="DrmB_fam"/>
    <property type="match status" value="1"/>
</dbReference>
<proteinExistence type="predicted"/>
<evidence type="ECO:0000313" key="3">
    <source>
        <dbReference type="EMBL" id="MBO1323212.1"/>
    </source>
</evidence>
<dbReference type="AlphaFoldDB" id="A0A8J7QBR4"/>
<protein>
    <submittedName>
        <fullName evidence="3">DUF1998 domain-containing protein</fullName>
    </submittedName>
</protein>
<name>A0A8J7QBR4_9BACT</name>
<dbReference type="InterPro" id="IPR047721">
    <property type="entry name" value="DrmB"/>
</dbReference>
<evidence type="ECO:0000259" key="2">
    <source>
        <dbReference type="Pfam" id="PF09369"/>
    </source>
</evidence>
<feature type="region of interest" description="Disordered" evidence="1">
    <location>
        <begin position="1"/>
        <end position="25"/>
    </location>
</feature>
<organism evidence="3 4">
    <name type="scientific">Acanthopleuribacter pedis</name>
    <dbReference type="NCBI Taxonomy" id="442870"/>
    <lineage>
        <taxon>Bacteria</taxon>
        <taxon>Pseudomonadati</taxon>
        <taxon>Acidobacteriota</taxon>
        <taxon>Holophagae</taxon>
        <taxon>Acanthopleuribacterales</taxon>
        <taxon>Acanthopleuribacteraceae</taxon>
        <taxon>Acanthopleuribacter</taxon>
    </lineage>
</organism>
<feature type="compositionally biased region" description="Basic residues" evidence="1">
    <location>
        <begin position="7"/>
        <end position="17"/>
    </location>
</feature>
<evidence type="ECO:0000313" key="4">
    <source>
        <dbReference type="Proteomes" id="UP000664417"/>
    </source>
</evidence>
<dbReference type="Proteomes" id="UP000664417">
    <property type="component" value="Unassembled WGS sequence"/>
</dbReference>
<keyword evidence="4" id="KW-1185">Reference proteome</keyword>
<comment type="caution">
    <text evidence="3">The sequence shown here is derived from an EMBL/GenBank/DDBJ whole genome shotgun (WGS) entry which is preliminary data.</text>
</comment>
<dbReference type="RefSeq" id="WP_207863235.1">
    <property type="nucleotide sequence ID" value="NZ_JAFREP010000053.1"/>
</dbReference>
<accession>A0A8J7QBR4</accession>
<gene>
    <name evidence="3" type="ORF">J3U88_32405</name>
</gene>
<dbReference type="Pfam" id="PF09369">
    <property type="entry name" value="MZB"/>
    <property type="match status" value="1"/>
</dbReference>
<evidence type="ECO:0000256" key="1">
    <source>
        <dbReference type="SAM" id="MobiDB-lite"/>
    </source>
</evidence>